<keyword evidence="2" id="KW-0812">Transmembrane</keyword>
<feature type="transmembrane region" description="Helical" evidence="2">
    <location>
        <begin position="187"/>
        <end position="205"/>
    </location>
</feature>
<dbReference type="InterPro" id="IPR000883">
    <property type="entry name" value="Cyt_C_Oxase_1"/>
</dbReference>
<feature type="transmembrane region" description="Helical" evidence="2">
    <location>
        <begin position="50"/>
        <end position="71"/>
    </location>
</feature>
<dbReference type="Gene3D" id="1.20.210.10">
    <property type="entry name" value="Cytochrome c oxidase-like, subunit I domain"/>
    <property type="match status" value="1"/>
</dbReference>
<dbReference type="GO" id="GO:0009060">
    <property type="term" value="P:aerobic respiration"/>
    <property type="evidence" value="ECO:0007669"/>
    <property type="project" value="InterPro"/>
</dbReference>
<dbReference type="Pfam" id="PF00115">
    <property type="entry name" value="COX1"/>
    <property type="match status" value="1"/>
</dbReference>
<evidence type="ECO:0000259" key="3">
    <source>
        <dbReference type="PROSITE" id="PS50855"/>
    </source>
</evidence>
<dbReference type="GO" id="GO:0004129">
    <property type="term" value="F:cytochrome-c oxidase activity"/>
    <property type="evidence" value="ECO:0007669"/>
    <property type="project" value="InterPro"/>
</dbReference>
<protein>
    <submittedName>
        <fullName evidence="4">Nitric oxide reductase subunit B</fullName>
    </submittedName>
</protein>
<dbReference type="OrthoDB" id="9767153at2"/>
<dbReference type="STRING" id="1612149.SAMN05216324_104242"/>
<accession>A0A1K2ILY5</accession>
<feature type="transmembrane region" description="Helical" evidence="2">
    <location>
        <begin position="291"/>
        <end position="314"/>
    </location>
</feature>
<feature type="domain" description="Cytochrome oxidase subunit I profile" evidence="3">
    <location>
        <begin position="183"/>
        <end position="448"/>
    </location>
</feature>
<feature type="transmembrane region" description="Helical" evidence="2">
    <location>
        <begin position="114"/>
        <end position="132"/>
    </location>
</feature>
<keyword evidence="1" id="KW-0249">Electron transport</keyword>
<keyword evidence="1" id="KW-0679">Respiratory chain</keyword>
<dbReference type="PROSITE" id="PS50855">
    <property type="entry name" value="COX1"/>
    <property type="match status" value="1"/>
</dbReference>
<dbReference type="GO" id="GO:0016020">
    <property type="term" value="C:membrane"/>
    <property type="evidence" value="ECO:0007669"/>
    <property type="project" value="InterPro"/>
</dbReference>
<sequence length="448" mass="52974">MKNSTYPLYYILVGLLSLALCLLVGLLSGVQYVIPDFIKENLPFTVLRPLHTLFALSWIFMAAMGGIFWYIQNDKVNPVIMKWQFWIFFITGILIVISYLFKKFEGKEYLEFPHWFYIPILLGWLLFGLYYFRVMWRNFSQWPVYYWMWGTGILLMIFHFTEAHLWILPYFRENYIQNLTMQWKSGGAYVGAWNMLVYGSSMYIMEKSSENDFYSRSKTAFFFFFLGLINVMFNWAHHVYAVPNPGWIRYAAYLVSMTEWIILLRIIYLWKKNLSNEKKIFYSSSYSFMMLSELWIFINLFLAILLSIPALNLFTHGTHITVAHSMGTIIGINTTILLSSICFILDKIKAISNNTKRYIVIGTKIFNLSFICFFITLLVMGVERLKWIYFSENILFSQFYDGNKHLHILFGIFGLGLLLGMYIIIYQLIKLIIHIILKKVALDYNLLN</sequence>
<dbReference type="EMBL" id="FPKW01000004">
    <property type="protein sequence ID" value="SFZ93216.1"/>
    <property type="molecule type" value="Genomic_DNA"/>
</dbReference>
<feature type="transmembrane region" description="Helical" evidence="2">
    <location>
        <begin position="247"/>
        <end position="270"/>
    </location>
</feature>
<proteinExistence type="predicted"/>
<reference evidence="5" key="1">
    <citation type="submission" date="2016-10" db="EMBL/GenBank/DDBJ databases">
        <authorList>
            <person name="Varghese N."/>
            <person name="Submissions S."/>
        </authorList>
    </citation>
    <scope>NUCLEOTIDE SEQUENCE [LARGE SCALE GENOMIC DNA]</scope>
    <source>
        <strain evidence="5">SUR2</strain>
    </source>
</reference>
<evidence type="ECO:0000256" key="1">
    <source>
        <dbReference type="ARBA" id="ARBA00022660"/>
    </source>
</evidence>
<feature type="transmembrane region" description="Helical" evidence="2">
    <location>
        <begin position="7"/>
        <end position="30"/>
    </location>
</feature>
<evidence type="ECO:0000313" key="5">
    <source>
        <dbReference type="Proteomes" id="UP000182034"/>
    </source>
</evidence>
<dbReference type="Proteomes" id="UP000182034">
    <property type="component" value="Unassembled WGS sequence"/>
</dbReference>
<evidence type="ECO:0000256" key="2">
    <source>
        <dbReference type="SAM" id="Phobius"/>
    </source>
</evidence>
<feature type="transmembrane region" description="Helical" evidence="2">
    <location>
        <begin position="326"/>
        <end position="345"/>
    </location>
</feature>
<feature type="transmembrane region" description="Helical" evidence="2">
    <location>
        <begin position="365"/>
        <end position="385"/>
    </location>
</feature>
<feature type="transmembrane region" description="Helical" evidence="2">
    <location>
        <begin position="83"/>
        <end position="102"/>
    </location>
</feature>
<dbReference type="GO" id="GO:0020037">
    <property type="term" value="F:heme binding"/>
    <property type="evidence" value="ECO:0007669"/>
    <property type="project" value="InterPro"/>
</dbReference>
<keyword evidence="2" id="KW-0472">Membrane</keyword>
<dbReference type="InterPro" id="IPR036927">
    <property type="entry name" value="Cyt_c_oxase-like_su1_sf"/>
</dbReference>
<dbReference type="SUPFAM" id="SSF81442">
    <property type="entry name" value="Cytochrome c oxidase subunit I-like"/>
    <property type="match status" value="1"/>
</dbReference>
<keyword evidence="1" id="KW-0813">Transport</keyword>
<dbReference type="RefSeq" id="WP_072408853.1">
    <property type="nucleotide sequence ID" value="NZ_FPKW01000004.1"/>
</dbReference>
<dbReference type="InterPro" id="IPR023616">
    <property type="entry name" value="Cyt_c_oxase-like_su1_dom"/>
</dbReference>
<dbReference type="AlphaFoldDB" id="A0A1K2ILY5"/>
<feature type="transmembrane region" description="Helical" evidence="2">
    <location>
        <begin position="405"/>
        <end position="429"/>
    </location>
</feature>
<feature type="transmembrane region" description="Helical" evidence="2">
    <location>
        <begin position="217"/>
        <end position="235"/>
    </location>
</feature>
<feature type="transmembrane region" description="Helical" evidence="2">
    <location>
        <begin position="144"/>
        <end position="167"/>
    </location>
</feature>
<keyword evidence="5" id="KW-1185">Reference proteome</keyword>
<name>A0A1K2ILY5_9FLAO</name>
<keyword evidence="2" id="KW-1133">Transmembrane helix</keyword>
<organism evidence="4 5">
    <name type="scientific">Chryseobacterium limigenitum</name>
    <dbReference type="NCBI Taxonomy" id="1612149"/>
    <lineage>
        <taxon>Bacteria</taxon>
        <taxon>Pseudomonadati</taxon>
        <taxon>Bacteroidota</taxon>
        <taxon>Flavobacteriia</taxon>
        <taxon>Flavobacteriales</taxon>
        <taxon>Weeksellaceae</taxon>
        <taxon>Chryseobacterium group</taxon>
        <taxon>Chryseobacterium</taxon>
    </lineage>
</organism>
<gene>
    <name evidence="4" type="ORF">SAMN05216324_104242</name>
</gene>
<evidence type="ECO:0000313" key="4">
    <source>
        <dbReference type="EMBL" id="SFZ93216.1"/>
    </source>
</evidence>